<dbReference type="SUPFAM" id="SSF69593">
    <property type="entry name" value="Glycerol-3-phosphate (1)-acyltransferase"/>
    <property type="match status" value="1"/>
</dbReference>
<dbReference type="GO" id="GO:0003841">
    <property type="term" value="F:1-acylglycerol-3-phosphate O-acyltransferase activity"/>
    <property type="evidence" value="ECO:0007669"/>
    <property type="project" value="UniProtKB-EC"/>
</dbReference>
<dbReference type="InterPro" id="IPR002123">
    <property type="entry name" value="Plipid/glycerol_acylTrfase"/>
</dbReference>
<dbReference type="EMBL" id="KZ345594">
    <property type="protein sequence ID" value="PIO72790.1"/>
    <property type="molecule type" value="Genomic_DNA"/>
</dbReference>
<dbReference type="OrthoDB" id="202234at2759"/>
<dbReference type="PANTHER" id="PTHR10434">
    <property type="entry name" value="1-ACYL-SN-GLYCEROL-3-PHOSPHATE ACYLTRANSFERASE"/>
    <property type="match status" value="1"/>
</dbReference>
<keyword evidence="7" id="KW-1185">Reference proteome</keyword>
<accession>A0A2G9UTE3</accession>
<evidence type="ECO:0000313" key="6">
    <source>
        <dbReference type="EMBL" id="PIO72790.1"/>
    </source>
</evidence>
<evidence type="ECO:0000259" key="5">
    <source>
        <dbReference type="SMART" id="SM00563"/>
    </source>
</evidence>
<dbReference type="EC" id="2.3.1.51" evidence="2"/>
<reference evidence="6 7" key="1">
    <citation type="submission" date="2015-09" db="EMBL/GenBank/DDBJ databases">
        <title>Draft genome of the parasitic nematode Teladorsagia circumcincta isolate WARC Sus (inbred).</title>
        <authorList>
            <person name="Mitreva M."/>
        </authorList>
    </citation>
    <scope>NUCLEOTIDE SEQUENCE [LARGE SCALE GENOMIC DNA]</scope>
    <source>
        <strain evidence="6 7">S</strain>
    </source>
</reference>
<feature type="non-terminal residue" evidence="6">
    <location>
        <position position="1"/>
    </location>
</feature>
<evidence type="ECO:0000256" key="1">
    <source>
        <dbReference type="ARBA" id="ARBA00004728"/>
    </source>
</evidence>
<comment type="pathway">
    <text evidence="1">Phospholipid metabolism; CDP-diacylglycerol biosynthesis; CDP-diacylglycerol from sn-glycerol 3-phosphate: step 2/3.</text>
</comment>
<name>A0A2G9UTE3_TELCI</name>
<keyword evidence="3 6" id="KW-0808">Transferase</keyword>
<dbReference type="Pfam" id="PF01553">
    <property type="entry name" value="Acyltransferase"/>
    <property type="match status" value="1"/>
</dbReference>
<dbReference type="GO" id="GO:0006654">
    <property type="term" value="P:phosphatidic acid biosynthetic process"/>
    <property type="evidence" value="ECO:0007669"/>
    <property type="project" value="TreeGrafter"/>
</dbReference>
<evidence type="ECO:0000256" key="3">
    <source>
        <dbReference type="ARBA" id="ARBA00022679"/>
    </source>
</evidence>
<protein>
    <recommendedName>
        <fullName evidence="2">1-acylglycerol-3-phosphate O-acyltransferase</fullName>
        <ecNumber evidence="2">2.3.1.51</ecNumber>
    </recommendedName>
</protein>
<dbReference type="Proteomes" id="UP000230423">
    <property type="component" value="Unassembled WGS sequence"/>
</dbReference>
<dbReference type="GO" id="GO:0005783">
    <property type="term" value="C:endoplasmic reticulum"/>
    <property type="evidence" value="ECO:0007669"/>
    <property type="project" value="TreeGrafter"/>
</dbReference>
<evidence type="ECO:0000256" key="2">
    <source>
        <dbReference type="ARBA" id="ARBA00013211"/>
    </source>
</evidence>
<dbReference type="PANTHER" id="PTHR10434:SF11">
    <property type="entry name" value="1-ACYL-SN-GLYCEROL-3-PHOSPHATE ACYLTRANSFERASE"/>
    <property type="match status" value="1"/>
</dbReference>
<dbReference type="SMART" id="SM00563">
    <property type="entry name" value="PlsC"/>
    <property type="match status" value="1"/>
</dbReference>
<dbReference type="AlphaFoldDB" id="A0A2G9UTE3"/>
<evidence type="ECO:0000256" key="4">
    <source>
        <dbReference type="ARBA" id="ARBA00023315"/>
    </source>
</evidence>
<feature type="domain" description="Phospholipid/glycerol acyltransferase" evidence="5">
    <location>
        <begin position="51"/>
        <end position="130"/>
    </location>
</feature>
<dbReference type="CDD" id="cd07989">
    <property type="entry name" value="LPLAT_AGPAT-like"/>
    <property type="match status" value="1"/>
</dbReference>
<gene>
    <name evidence="6" type="ORF">TELCIR_05256</name>
</gene>
<organism evidence="6 7">
    <name type="scientific">Teladorsagia circumcincta</name>
    <name type="common">Brown stomach worm</name>
    <name type="synonym">Ostertagia circumcincta</name>
    <dbReference type="NCBI Taxonomy" id="45464"/>
    <lineage>
        <taxon>Eukaryota</taxon>
        <taxon>Metazoa</taxon>
        <taxon>Ecdysozoa</taxon>
        <taxon>Nematoda</taxon>
        <taxon>Chromadorea</taxon>
        <taxon>Rhabditida</taxon>
        <taxon>Rhabditina</taxon>
        <taxon>Rhabditomorpha</taxon>
        <taxon>Strongyloidea</taxon>
        <taxon>Trichostrongylidae</taxon>
        <taxon>Teladorsagia</taxon>
    </lineage>
</organism>
<keyword evidence="4 6" id="KW-0012">Acyltransferase</keyword>
<evidence type="ECO:0000313" key="7">
    <source>
        <dbReference type="Proteomes" id="UP000230423"/>
    </source>
</evidence>
<proteinExistence type="predicted"/>
<sequence>VCLAIACGVNREIVQGADLIFHTFKYWTLWTGINVDVRGFEENLEKIPDCAVVICNHQANAVFVKRFKRGRVSDTIERCVKQMKKYNLKIWIFPEGTRNHGDGMLPFKKGAFNIAVRGGFPIVPIVLSNYRPFYSKTGHYFMSDGEIRYREAEGLF</sequence>